<dbReference type="InterPro" id="IPR021133">
    <property type="entry name" value="HEAT_type_2"/>
</dbReference>
<keyword evidence="8" id="KW-1185">Reference proteome</keyword>
<dbReference type="Gene3D" id="1.25.10.10">
    <property type="entry name" value="Leucine-rich Repeat Variant"/>
    <property type="match status" value="1"/>
</dbReference>
<comment type="similarity">
    <text evidence="1">Belongs to the CAND family.</text>
</comment>
<evidence type="ECO:0000259" key="6">
    <source>
        <dbReference type="Pfam" id="PF08623"/>
    </source>
</evidence>
<sequence length="1238" mass="135568">MSKLDRRFMGLNDLMLEIKQDPNSFFGDETTENKVLRQVLKLVEDTISEVKNQAVKCLGQLIKIIRENQMELVVDSLINYSVGKDEELRDISGLALKTITSELPPDGKIAGKACAKLTPKLLGQVSNHNTPPETLLETLSTLSILITRFPAHFVDPALSPQPLAAIAPLLTHPRPAVRKRAISTLSQFVPVAPPELFSTLLQNNILPFLVANANPEQQRTTVNLVAAIFRQSPQQLTPSLGDIVPGLLQAVKRDDDELREGCLQALETLLLRSPGEATPFVDSMVHVGIQYIKYDPNYAGEEDGEDEEMVDADDEDDDGELDQFVNTLWCLPHMLICPRYSDDEDTSYKIRRSATKLLSAVIVTRPELLVSLYKSVSPVLISRFNDREETVRLEVWAAYVTLLNQTSTYGGLPQSLEGDSAVRGKRKRDSEERMDVEETPHTLLRSQVPALSKALLGQLKPPKTPPATVQAGFRLLYALLGVLPGSLSSQVGPIVATSKNILSQSPTTTTSTLHLTCLSFLALFLSTHAPAVFNLSLPTLTSVLLKSLHERHPRVVSEAFRVFSALLNATRPVKNSDWAERVYDEALQRLSTHDTDTEVRSCAEDCMADLWICATDMMKSKGGKEWQAICRTTGNTGGAVKVVTKVARDVDIGDQWVNSCLEWIMVLLKKSGRGGKPEIFTALDTLLKRYQSGIPADLPPSLIPQIKLYVGTSDISLLSQALAILALLLELSPSITFPVVEKELLADIYQIAHSPLVSGAALDSLLAFCSALVQADRQIATHVVPNLVIGANKSPKTEASLTNVAKCIGQVVRSAQGVAAGTIAEYSKVVKKSSKAKSSYVVLSLFILGELGRFIDMSIQHDVFDNAIDHFSAEEEEIRTAAAFAAGNIAIGNLHLFLPAVLKVAEQDPSKRLLSLHALKEVVTHCSHGQLEPVADAIWTPLFHNSTSDSEESTRNVAAACLGKLTTTHPSRYLPQLHAGIRDANPAVRATVVSAIRYTFAESSPSYDELLAPLIMDFLSLMKDADLTVRRLALSALNSAARTKPHLIRDHLPTLLPTLYAETKVNPELIRTVQMGPWTHKVDDGLEARKTAWETLYTLLDTCLHKLDLPTYLTYLLPALSDPSDEIKVLSHLLVSRLSSITLCTPLLIARLDELTPALETTMQGTPVTKDTVKQDLERAAELRRSTMRAVAALMKVVAIGSAAGASATGGTQKFEAFVDDVKRNEQWGLEFRELVGQ</sequence>
<accession>A0A8I3A7N1</accession>
<dbReference type="PROSITE" id="PS50077">
    <property type="entry name" value="HEAT_REPEAT"/>
    <property type="match status" value="1"/>
</dbReference>
<feature type="compositionally biased region" description="Basic and acidic residues" evidence="5">
    <location>
        <begin position="428"/>
        <end position="440"/>
    </location>
</feature>
<evidence type="ECO:0000256" key="3">
    <source>
        <dbReference type="ARBA" id="ARBA00022786"/>
    </source>
</evidence>
<dbReference type="Proteomes" id="UP000683000">
    <property type="component" value="Unassembled WGS sequence"/>
</dbReference>
<dbReference type="PANTHER" id="PTHR12696">
    <property type="entry name" value="TIP120"/>
    <property type="match status" value="1"/>
</dbReference>
<feature type="repeat" description="HEAT" evidence="4">
    <location>
        <begin position="35"/>
        <end position="71"/>
    </location>
</feature>
<reference evidence="7" key="1">
    <citation type="submission" date="2021-03" db="EMBL/GenBank/DDBJ databases">
        <title>Evolutionary innovations through gain and loss of genes in the ectomycorrhizal Boletales.</title>
        <authorList>
            <person name="Wu G."/>
            <person name="Miyauchi S."/>
            <person name="Morin E."/>
            <person name="Yang Z.-L."/>
            <person name="Xu J."/>
            <person name="Martin F.M."/>
        </authorList>
    </citation>
    <scope>NUCLEOTIDE SEQUENCE</scope>
    <source>
        <strain evidence="7">BR01</strain>
    </source>
</reference>
<evidence type="ECO:0000256" key="2">
    <source>
        <dbReference type="ARBA" id="ARBA00022737"/>
    </source>
</evidence>
<evidence type="ECO:0000256" key="1">
    <source>
        <dbReference type="ARBA" id="ARBA00007657"/>
    </source>
</evidence>
<evidence type="ECO:0000256" key="5">
    <source>
        <dbReference type="SAM" id="MobiDB-lite"/>
    </source>
</evidence>
<dbReference type="InterPro" id="IPR039852">
    <property type="entry name" value="CAND1/CAND2"/>
</dbReference>
<evidence type="ECO:0000256" key="4">
    <source>
        <dbReference type="PROSITE-ProRule" id="PRU00103"/>
    </source>
</evidence>
<feature type="region of interest" description="Disordered" evidence="5">
    <location>
        <begin position="298"/>
        <end position="317"/>
    </location>
</feature>
<gene>
    <name evidence="7" type="ORF">JVT61DRAFT_6794</name>
</gene>
<proteinExistence type="inferred from homology"/>
<dbReference type="Pfam" id="PF25782">
    <property type="entry name" value="TPR_CAND1"/>
    <property type="match status" value="1"/>
</dbReference>
<dbReference type="InterPro" id="IPR013932">
    <property type="entry name" value="TATA-bd_TIP120"/>
</dbReference>
<dbReference type="Pfam" id="PF08623">
    <property type="entry name" value="TIP120"/>
    <property type="match status" value="1"/>
</dbReference>
<organism evidence="7 8">
    <name type="scientific">Boletus reticuloceps</name>
    <dbReference type="NCBI Taxonomy" id="495285"/>
    <lineage>
        <taxon>Eukaryota</taxon>
        <taxon>Fungi</taxon>
        <taxon>Dikarya</taxon>
        <taxon>Basidiomycota</taxon>
        <taxon>Agaricomycotina</taxon>
        <taxon>Agaricomycetes</taxon>
        <taxon>Agaricomycetidae</taxon>
        <taxon>Boletales</taxon>
        <taxon>Boletineae</taxon>
        <taxon>Boletaceae</taxon>
        <taxon>Boletoideae</taxon>
        <taxon>Boletus</taxon>
    </lineage>
</organism>
<evidence type="ECO:0000313" key="8">
    <source>
        <dbReference type="Proteomes" id="UP000683000"/>
    </source>
</evidence>
<protein>
    <submittedName>
        <fullName evidence="7">Armadillo-type protein</fullName>
    </submittedName>
</protein>
<dbReference type="OrthoDB" id="6260732at2759"/>
<keyword evidence="2" id="KW-0677">Repeat</keyword>
<feature type="compositionally biased region" description="Acidic residues" evidence="5">
    <location>
        <begin position="300"/>
        <end position="317"/>
    </location>
</feature>
<name>A0A8I3A7N1_9AGAM</name>
<dbReference type="AlphaFoldDB" id="A0A8I3A7N1"/>
<feature type="region of interest" description="Disordered" evidence="5">
    <location>
        <begin position="414"/>
        <end position="441"/>
    </location>
</feature>
<dbReference type="GO" id="GO:0010265">
    <property type="term" value="P:SCF complex assembly"/>
    <property type="evidence" value="ECO:0007669"/>
    <property type="project" value="InterPro"/>
</dbReference>
<dbReference type="EMBL" id="JAGFBS010000023">
    <property type="protein sequence ID" value="KAG6373176.1"/>
    <property type="molecule type" value="Genomic_DNA"/>
</dbReference>
<dbReference type="InterPro" id="IPR011989">
    <property type="entry name" value="ARM-like"/>
</dbReference>
<dbReference type="SUPFAM" id="SSF48371">
    <property type="entry name" value="ARM repeat"/>
    <property type="match status" value="1"/>
</dbReference>
<dbReference type="InterPro" id="IPR016024">
    <property type="entry name" value="ARM-type_fold"/>
</dbReference>
<comment type="caution">
    <text evidence="7">The sequence shown here is derived from an EMBL/GenBank/DDBJ whole genome shotgun (WGS) entry which is preliminary data.</text>
</comment>
<keyword evidence="3" id="KW-0833">Ubl conjugation pathway</keyword>
<evidence type="ECO:0000313" key="7">
    <source>
        <dbReference type="EMBL" id="KAG6373176.1"/>
    </source>
</evidence>
<feature type="domain" description="TATA-binding protein interacting (TIP20)" evidence="6">
    <location>
        <begin position="1047"/>
        <end position="1223"/>
    </location>
</feature>